<sequence length="532" mass="59685">MGKLSLDAEYQIVKGSFAIAHDRCAFGWTKITRNGVDVKDKDGEDSLKLLQHFLPSVSIIYQSRRKGVIRDDIPKDTCSYSGLRFQLLGNNDSGYASGPRNGLDLLENWDEPSFINHFVCMLQKCRISKDLLHAKHIQAQIRHAGLESHQVIGNYLVSVFVECGGLHDAQSIFDKLHFRNVYSWTSLVASYIQQGRFLDALHLYEKMQEEGIPPSSYTLVALVKVCTALKDLERGQLIYTEIVQRGFETHVVVGSTLIDMYSKHSSVEEAEIVFNKLSSRNVVAWSALTASYVDAGEGRKALKCFERMLFDGVIPNSVTFISILKACSIASLMKTGQGMHSQIVGKGFEEELYVGNTLIDMYSKGGFLLDARAVFDKLLIRDVSSWNAMIQGYSVNQEYYSALQLFGSMQEVHVTPDAVTFSCVLSACSRANLVVRGQEIFKMMRDTYSIIPSAYHINCIVDLLARAGHVSEAEKLVNSSPDIPTFDTCRALLNACRKFVEVGVGERCFYGNWKSIFDRCGQMMKRQYIMIV</sequence>
<dbReference type="InterPro" id="IPR011990">
    <property type="entry name" value="TPR-like_helical_dom_sf"/>
</dbReference>
<evidence type="ECO:0000313" key="3">
    <source>
        <dbReference type="EMBL" id="KAH7426287.1"/>
    </source>
</evidence>
<reference evidence="3" key="1">
    <citation type="submission" date="2021-08" db="EMBL/GenBank/DDBJ databases">
        <title>WGS assembly of Ceratopteris richardii.</title>
        <authorList>
            <person name="Marchant D.B."/>
            <person name="Chen G."/>
            <person name="Jenkins J."/>
            <person name="Shu S."/>
            <person name="Leebens-Mack J."/>
            <person name="Grimwood J."/>
            <person name="Schmutz J."/>
            <person name="Soltis P."/>
            <person name="Soltis D."/>
            <person name="Chen Z.-H."/>
        </authorList>
    </citation>
    <scope>NUCLEOTIDE SEQUENCE</scope>
    <source>
        <strain evidence="3">Whitten #5841</strain>
        <tissue evidence="3">Leaf</tissue>
    </source>
</reference>
<dbReference type="Pfam" id="PF13041">
    <property type="entry name" value="PPR_2"/>
    <property type="match status" value="3"/>
</dbReference>
<name>A0A8T2TSB2_CERRI</name>
<evidence type="ECO:0000313" key="4">
    <source>
        <dbReference type="Proteomes" id="UP000825935"/>
    </source>
</evidence>
<dbReference type="PROSITE" id="PS51375">
    <property type="entry name" value="PPR"/>
    <property type="match status" value="3"/>
</dbReference>
<feature type="repeat" description="PPR" evidence="2">
    <location>
        <begin position="180"/>
        <end position="214"/>
    </location>
</feature>
<dbReference type="EMBL" id="CM035416">
    <property type="protein sequence ID" value="KAH7426287.1"/>
    <property type="molecule type" value="Genomic_DNA"/>
</dbReference>
<keyword evidence="1" id="KW-0677">Repeat</keyword>
<dbReference type="GO" id="GO:0048731">
    <property type="term" value="P:system development"/>
    <property type="evidence" value="ECO:0007669"/>
    <property type="project" value="UniProtKB-ARBA"/>
</dbReference>
<dbReference type="FunFam" id="1.25.40.10:FF:000344">
    <property type="entry name" value="Pentatricopeptide repeat-containing protein"/>
    <property type="match status" value="1"/>
</dbReference>
<feature type="repeat" description="PPR" evidence="2">
    <location>
        <begin position="382"/>
        <end position="416"/>
    </location>
</feature>
<dbReference type="GO" id="GO:0009451">
    <property type="term" value="P:RNA modification"/>
    <property type="evidence" value="ECO:0007669"/>
    <property type="project" value="InterPro"/>
</dbReference>
<accession>A0A8T2TSB2</accession>
<dbReference type="Pfam" id="PF01535">
    <property type="entry name" value="PPR"/>
    <property type="match status" value="1"/>
</dbReference>
<feature type="repeat" description="PPR" evidence="2">
    <location>
        <begin position="281"/>
        <end position="315"/>
    </location>
</feature>
<dbReference type="Proteomes" id="UP000825935">
    <property type="component" value="Chromosome 11"/>
</dbReference>
<dbReference type="AlphaFoldDB" id="A0A8T2TSB2"/>
<dbReference type="FunFam" id="1.25.40.10:FF:000158">
    <property type="entry name" value="pentatricopeptide repeat-containing protein At2g33680"/>
    <property type="match status" value="1"/>
</dbReference>
<evidence type="ECO:0008006" key="5">
    <source>
        <dbReference type="Google" id="ProtNLM"/>
    </source>
</evidence>
<dbReference type="OrthoDB" id="1891906at2759"/>
<proteinExistence type="predicted"/>
<evidence type="ECO:0000256" key="1">
    <source>
        <dbReference type="ARBA" id="ARBA00022737"/>
    </source>
</evidence>
<dbReference type="InterPro" id="IPR002885">
    <property type="entry name" value="PPR_rpt"/>
</dbReference>
<dbReference type="SUPFAM" id="SSF48452">
    <property type="entry name" value="TPR-like"/>
    <property type="match status" value="1"/>
</dbReference>
<dbReference type="PANTHER" id="PTHR24015">
    <property type="entry name" value="OS07G0578800 PROTEIN-RELATED"/>
    <property type="match status" value="1"/>
</dbReference>
<gene>
    <name evidence="3" type="ORF">KP509_11G093900</name>
</gene>
<protein>
    <recommendedName>
        <fullName evidence="5">Pentatricopeptide repeat-containing protein</fullName>
    </recommendedName>
</protein>
<dbReference type="Gene3D" id="1.25.40.10">
    <property type="entry name" value="Tetratricopeptide repeat domain"/>
    <property type="match status" value="3"/>
</dbReference>
<organism evidence="3 4">
    <name type="scientific">Ceratopteris richardii</name>
    <name type="common">Triangle waterfern</name>
    <dbReference type="NCBI Taxonomy" id="49495"/>
    <lineage>
        <taxon>Eukaryota</taxon>
        <taxon>Viridiplantae</taxon>
        <taxon>Streptophyta</taxon>
        <taxon>Embryophyta</taxon>
        <taxon>Tracheophyta</taxon>
        <taxon>Polypodiopsida</taxon>
        <taxon>Polypodiidae</taxon>
        <taxon>Polypodiales</taxon>
        <taxon>Pteridineae</taxon>
        <taxon>Pteridaceae</taxon>
        <taxon>Parkerioideae</taxon>
        <taxon>Ceratopteris</taxon>
    </lineage>
</organism>
<comment type="caution">
    <text evidence="3">The sequence shown here is derived from an EMBL/GenBank/DDBJ whole genome shotgun (WGS) entry which is preliminary data.</text>
</comment>
<keyword evidence="4" id="KW-1185">Reference proteome</keyword>
<dbReference type="GO" id="GO:0003723">
    <property type="term" value="F:RNA binding"/>
    <property type="evidence" value="ECO:0007669"/>
    <property type="project" value="InterPro"/>
</dbReference>
<dbReference type="InterPro" id="IPR046960">
    <property type="entry name" value="PPR_At4g14850-like_plant"/>
</dbReference>
<evidence type="ECO:0000256" key="2">
    <source>
        <dbReference type="PROSITE-ProRule" id="PRU00708"/>
    </source>
</evidence>
<dbReference type="PANTHER" id="PTHR24015:SF548">
    <property type="entry name" value="OS08G0340900 PROTEIN"/>
    <property type="match status" value="1"/>
</dbReference>
<dbReference type="NCBIfam" id="TIGR00756">
    <property type="entry name" value="PPR"/>
    <property type="match status" value="3"/>
</dbReference>